<dbReference type="RefSeq" id="WP_109060631.1">
    <property type="nucleotide sequence ID" value="NZ_QETA01000001.1"/>
</dbReference>
<dbReference type="EMBL" id="QETA01000001">
    <property type="protein sequence ID" value="PWF25230.1"/>
    <property type="molecule type" value="Genomic_DNA"/>
</dbReference>
<proteinExistence type="predicted"/>
<accession>A0A2V1K3S0</accession>
<name>A0A2V1K3S0_9BURK</name>
<feature type="compositionally biased region" description="Basic and acidic residues" evidence="1">
    <location>
        <begin position="80"/>
        <end position="100"/>
    </location>
</feature>
<sequence length="100" mass="11270">MQEGVGGDHAHLAHLLRTHRNIKKQWLRNETHDTLETIYELTSDNDIILSGFGRDTGMWLTFMVPKPITVTATLEGLALQRDDSSRPNDSLDVRKASEQG</sequence>
<gene>
    <name evidence="2" type="ORF">DD235_03505</name>
</gene>
<protein>
    <submittedName>
        <fullName evidence="2">Uncharacterized protein</fullName>
    </submittedName>
</protein>
<dbReference type="AlphaFoldDB" id="A0A2V1K3S0"/>
<keyword evidence="3" id="KW-1185">Reference proteome</keyword>
<evidence type="ECO:0000313" key="3">
    <source>
        <dbReference type="Proteomes" id="UP000245212"/>
    </source>
</evidence>
<reference evidence="3" key="1">
    <citation type="submission" date="2018-05" db="EMBL/GenBank/DDBJ databases">
        <authorList>
            <person name="Li Y."/>
        </authorList>
    </citation>
    <scope>NUCLEOTIDE SEQUENCE [LARGE SCALE GENOMIC DNA]</scope>
    <source>
        <strain evidence="3">3d-2-2</strain>
    </source>
</reference>
<organism evidence="2 3">
    <name type="scientific">Corticimicrobacter populi</name>
    <dbReference type="NCBI Taxonomy" id="2175229"/>
    <lineage>
        <taxon>Bacteria</taxon>
        <taxon>Pseudomonadati</taxon>
        <taxon>Pseudomonadota</taxon>
        <taxon>Betaproteobacteria</taxon>
        <taxon>Burkholderiales</taxon>
        <taxon>Alcaligenaceae</taxon>
        <taxon>Corticimicrobacter</taxon>
    </lineage>
</organism>
<feature type="region of interest" description="Disordered" evidence="1">
    <location>
        <begin position="79"/>
        <end position="100"/>
    </location>
</feature>
<dbReference type="Proteomes" id="UP000245212">
    <property type="component" value="Unassembled WGS sequence"/>
</dbReference>
<evidence type="ECO:0000313" key="2">
    <source>
        <dbReference type="EMBL" id="PWF25230.1"/>
    </source>
</evidence>
<comment type="caution">
    <text evidence="2">The sequence shown here is derived from an EMBL/GenBank/DDBJ whole genome shotgun (WGS) entry which is preliminary data.</text>
</comment>
<evidence type="ECO:0000256" key="1">
    <source>
        <dbReference type="SAM" id="MobiDB-lite"/>
    </source>
</evidence>